<gene>
    <name evidence="1" type="ORF">CC1G_07265</name>
</gene>
<dbReference type="Proteomes" id="UP000001861">
    <property type="component" value="Unassembled WGS sequence"/>
</dbReference>
<dbReference type="GeneID" id="6017182"/>
<name>A8PD53_COPC7</name>
<comment type="caution">
    <text evidence="1">The sequence shown here is derived from an EMBL/GenBank/DDBJ whole genome shotgun (WGS) entry which is preliminary data.</text>
</comment>
<accession>A8PD53</accession>
<sequence length="72" mass="8777">MPSEPFMAPRFCRWLTGDFIIYFVNISSPASETRRDELEYFYYNRDEILKRAMELLKLTEHEKELVRTKLLK</sequence>
<proteinExistence type="predicted"/>
<organism evidence="1 2">
    <name type="scientific">Coprinopsis cinerea (strain Okayama-7 / 130 / ATCC MYA-4618 / FGSC 9003)</name>
    <name type="common">Inky cap fungus</name>
    <name type="synonym">Hormographiella aspergillata</name>
    <dbReference type="NCBI Taxonomy" id="240176"/>
    <lineage>
        <taxon>Eukaryota</taxon>
        <taxon>Fungi</taxon>
        <taxon>Dikarya</taxon>
        <taxon>Basidiomycota</taxon>
        <taxon>Agaricomycotina</taxon>
        <taxon>Agaricomycetes</taxon>
        <taxon>Agaricomycetidae</taxon>
        <taxon>Agaricales</taxon>
        <taxon>Agaricineae</taxon>
        <taxon>Psathyrellaceae</taxon>
        <taxon>Coprinopsis</taxon>
    </lineage>
</organism>
<keyword evidence="2" id="KW-1185">Reference proteome</keyword>
<evidence type="ECO:0000313" key="1">
    <source>
        <dbReference type="EMBL" id="EAU81335.1"/>
    </source>
</evidence>
<evidence type="ECO:0000313" key="2">
    <source>
        <dbReference type="Proteomes" id="UP000001861"/>
    </source>
</evidence>
<dbReference type="AlphaFoldDB" id="A8PD53"/>
<dbReference type="EMBL" id="AACS02000006">
    <property type="protein sequence ID" value="EAU81335.1"/>
    <property type="molecule type" value="Genomic_DNA"/>
</dbReference>
<dbReference type="VEuPathDB" id="FungiDB:CC1G_07265"/>
<dbReference type="RefSeq" id="XP_001840535.1">
    <property type="nucleotide sequence ID" value="XM_001840483.1"/>
</dbReference>
<dbReference type="KEGG" id="cci:CC1G_07265"/>
<dbReference type="InParanoid" id="A8PD53"/>
<protein>
    <submittedName>
        <fullName evidence="1">Uncharacterized protein</fullName>
    </submittedName>
</protein>
<reference evidence="1 2" key="1">
    <citation type="journal article" date="2010" name="Proc. Natl. Acad. Sci. U.S.A.">
        <title>Insights into evolution of multicellular fungi from the assembled chromosomes of the mushroom Coprinopsis cinerea (Coprinus cinereus).</title>
        <authorList>
            <person name="Stajich J.E."/>
            <person name="Wilke S.K."/>
            <person name="Ahren D."/>
            <person name="Au C.H."/>
            <person name="Birren B.W."/>
            <person name="Borodovsky M."/>
            <person name="Burns C."/>
            <person name="Canback B."/>
            <person name="Casselton L.A."/>
            <person name="Cheng C.K."/>
            <person name="Deng J."/>
            <person name="Dietrich F.S."/>
            <person name="Fargo D.C."/>
            <person name="Farman M.L."/>
            <person name="Gathman A.C."/>
            <person name="Goldberg J."/>
            <person name="Guigo R."/>
            <person name="Hoegger P.J."/>
            <person name="Hooker J.B."/>
            <person name="Huggins A."/>
            <person name="James T.Y."/>
            <person name="Kamada T."/>
            <person name="Kilaru S."/>
            <person name="Kodira C."/>
            <person name="Kues U."/>
            <person name="Kupfer D."/>
            <person name="Kwan H.S."/>
            <person name="Lomsadze A."/>
            <person name="Li W."/>
            <person name="Lilly W.W."/>
            <person name="Ma L.J."/>
            <person name="Mackey A.J."/>
            <person name="Manning G."/>
            <person name="Martin F."/>
            <person name="Muraguchi H."/>
            <person name="Natvig D.O."/>
            <person name="Palmerini H."/>
            <person name="Ramesh M.A."/>
            <person name="Rehmeyer C.J."/>
            <person name="Roe B.A."/>
            <person name="Shenoy N."/>
            <person name="Stanke M."/>
            <person name="Ter-Hovhannisyan V."/>
            <person name="Tunlid A."/>
            <person name="Velagapudi R."/>
            <person name="Vision T.J."/>
            <person name="Zeng Q."/>
            <person name="Zolan M.E."/>
            <person name="Pukkila P.J."/>
        </authorList>
    </citation>
    <scope>NUCLEOTIDE SEQUENCE [LARGE SCALE GENOMIC DNA]</scope>
    <source>
        <strain evidence="2">Okayama-7 / 130 / ATCC MYA-4618 / FGSC 9003</strain>
    </source>
</reference>